<protein>
    <submittedName>
        <fullName evidence="3">Uncharacterized protein</fullName>
    </submittedName>
</protein>
<evidence type="ECO:0000256" key="2">
    <source>
        <dbReference type="SAM" id="Phobius"/>
    </source>
</evidence>
<evidence type="ECO:0000256" key="1">
    <source>
        <dbReference type="SAM" id="MobiDB-lite"/>
    </source>
</evidence>
<organism evidence="3 4">
    <name type="scientific">Kingdonia uniflora</name>
    <dbReference type="NCBI Taxonomy" id="39325"/>
    <lineage>
        <taxon>Eukaryota</taxon>
        <taxon>Viridiplantae</taxon>
        <taxon>Streptophyta</taxon>
        <taxon>Embryophyta</taxon>
        <taxon>Tracheophyta</taxon>
        <taxon>Spermatophyta</taxon>
        <taxon>Magnoliopsida</taxon>
        <taxon>Ranunculales</taxon>
        <taxon>Circaeasteraceae</taxon>
        <taxon>Kingdonia</taxon>
    </lineage>
</organism>
<feature type="transmembrane region" description="Helical" evidence="2">
    <location>
        <begin position="59"/>
        <end position="81"/>
    </location>
</feature>
<sequence length="240" mass="26552">MKSDKEVNEQVDEENQTHEGRAQKGTSNAKNYASRCTGLGLHKMFAALREEENEVLRSTFFAPLLLINPIATMSTLVVEIFDRHLGDMKFQFGETIIQMKPIHVCLILGLCVSPIANEFLFVDLEHMINFRMRRCSSIKFVKNYTIISPPEQGEKHLGKRNQIEAPAIGVVPIIGVPVVGVLAVGTPVIGSSSSTTEIGVVVFRVWSQLEEHGKMLERISMSTVGDSTLPLGDTPLLGQY</sequence>
<feature type="region of interest" description="Disordered" evidence="1">
    <location>
        <begin position="1"/>
        <end position="29"/>
    </location>
</feature>
<dbReference type="AlphaFoldDB" id="A0A7J7M719"/>
<gene>
    <name evidence="3" type="ORF">GIB67_020762</name>
</gene>
<dbReference type="Proteomes" id="UP000541444">
    <property type="component" value="Unassembled WGS sequence"/>
</dbReference>
<dbReference type="OrthoDB" id="1930729at2759"/>
<dbReference type="EMBL" id="JACGCM010001726">
    <property type="protein sequence ID" value="KAF6150679.1"/>
    <property type="molecule type" value="Genomic_DNA"/>
</dbReference>
<keyword evidence="2" id="KW-1133">Transmembrane helix</keyword>
<name>A0A7J7M719_9MAGN</name>
<feature type="transmembrane region" description="Helical" evidence="2">
    <location>
        <begin position="101"/>
        <end position="124"/>
    </location>
</feature>
<evidence type="ECO:0000313" key="3">
    <source>
        <dbReference type="EMBL" id="KAF6150679.1"/>
    </source>
</evidence>
<evidence type="ECO:0000313" key="4">
    <source>
        <dbReference type="Proteomes" id="UP000541444"/>
    </source>
</evidence>
<reference evidence="3 4" key="1">
    <citation type="journal article" date="2020" name="IScience">
        <title>Genome Sequencing of the Endangered Kingdonia uniflora (Circaeasteraceae, Ranunculales) Reveals Potential Mechanisms of Evolutionary Specialization.</title>
        <authorList>
            <person name="Sun Y."/>
            <person name="Deng T."/>
            <person name="Zhang A."/>
            <person name="Moore M.J."/>
            <person name="Landis J.B."/>
            <person name="Lin N."/>
            <person name="Zhang H."/>
            <person name="Zhang X."/>
            <person name="Huang J."/>
            <person name="Zhang X."/>
            <person name="Sun H."/>
            <person name="Wang H."/>
        </authorList>
    </citation>
    <scope>NUCLEOTIDE SEQUENCE [LARGE SCALE GENOMIC DNA]</scope>
    <source>
        <strain evidence="3">TB1705</strain>
        <tissue evidence="3">Leaf</tissue>
    </source>
</reference>
<accession>A0A7J7M719</accession>
<keyword evidence="2" id="KW-0812">Transmembrane</keyword>
<proteinExistence type="predicted"/>
<keyword evidence="4" id="KW-1185">Reference proteome</keyword>
<comment type="caution">
    <text evidence="3">The sequence shown here is derived from an EMBL/GenBank/DDBJ whole genome shotgun (WGS) entry which is preliminary data.</text>
</comment>
<keyword evidence="2" id="KW-0472">Membrane</keyword>